<comment type="caution">
    <text evidence="2">The sequence shown here is derived from an EMBL/GenBank/DDBJ whole genome shotgun (WGS) entry which is preliminary data.</text>
</comment>
<protein>
    <submittedName>
        <fullName evidence="2">Uncharacterized protein</fullName>
    </submittedName>
</protein>
<keyword evidence="1" id="KW-0175">Coiled coil</keyword>
<dbReference type="AlphaFoldDB" id="A0A3R6ZJ89"/>
<gene>
    <name evidence="2" type="ORF">DYB32_008990</name>
</gene>
<dbReference type="EMBL" id="QUSY01001683">
    <property type="protein sequence ID" value="RHY24062.1"/>
    <property type="molecule type" value="Genomic_DNA"/>
</dbReference>
<organism evidence="2 3">
    <name type="scientific">Aphanomyces invadans</name>
    <dbReference type="NCBI Taxonomy" id="157072"/>
    <lineage>
        <taxon>Eukaryota</taxon>
        <taxon>Sar</taxon>
        <taxon>Stramenopiles</taxon>
        <taxon>Oomycota</taxon>
        <taxon>Saprolegniomycetes</taxon>
        <taxon>Saprolegniales</taxon>
        <taxon>Verrucalvaceae</taxon>
        <taxon>Aphanomyces</taxon>
    </lineage>
</organism>
<evidence type="ECO:0000313" key="2">
    <source>
        <dbReference type="EMBL" id="RHY24062.1"/>
    </source>
</evidence>
<keyword evidence="3" id="KW-1185">Reference proteome</keyword>
<sequence>MDDDTETAVQSDQRRKTAFRFKGCTDVDLLKEVIHIRPFEAPHGEVRKRWTEVTEHLQRIVGDRITVNATRKRFDDLMTARKQAGKEEKAKQNERREANGVKIRDAAMSTMKRKMIEADEVDWSEEATRNKKQSRSSSQRLTEAGVVVASLVEMVSKANEVWTEEVRAQQDSNMLAQKKLELEERRYELDKAEREARFALDRRETEAQFIFARNSISVKIVGGEALKIAFLVK</sequence>
<evidence type="ECO:0000313" key="3">
    <source>
        <dbReference type="Proteomes" id="UP000285060"/>
    </source>
</evidence>
<accession>A0A3R6ZJ89</accession>
<name>A0A3R6ZJ89_9STRA</name>
<evidence type="ECO:0000256" key="1">
    <source>
        <dbReference type="SAM" id="Coils"/>
    </source>
</evidence>
<feature type="coiled-coil region" evidence="1">
    <location>
        <begin position="175"/>
        <end position="202"/>
    </location>
</feature>
<dbReference type="PANTHER" id="PTHR37558:SF1">
    <property type="entry name" value="HTH CENPB-TYPE DOMAIN-CONTAINING PROTEIN"/>
    <property type="match status" value="1"/>
</dbReference>
<dbReference type="VEuPathDB" id="FungiDB:H310_12832"/>
<proteinExistence type="predicted"/>
<dbReference type="Proteomes" id="UP000285060">
    <property type="component" value="Unassembled WGS sequence"/>
</dbReference>
<dbReference type="PANTHER" id="PTHR37558">
    <property type="entry name" value="HTH CENPB-TYPE DOMAIN-CONTAINING PROTEIN"/>
    <property type="match status" value="1"/>
</dbReference>
<reference evidence="2 3" key="1">
    <citation type="submission" date="2018-08" db="EMBL/GenBank/DDBJ databases">
        <title>Aphanomyces genome sequencing and annotation.</title>
        <authorList>
            <person name="Minardi D."/>
            <person name="Oidtmann B."/>
            <person name="Van Der Giezen M."/>
            <person name="Studholme D.J."/>
        </authorList>
    </citation>
    <scope>NUCLEOTIDE SEQUENCE [LARGE SCALE GENOMIC DNA]</scope>
    <source>
        <strain evidence="2 3">NJM0002</strain>
    </source>
</reference>